<accession>A0A087RZC5</accession>
<dbReference type="Gene3D" id="3.30.70.920">
    <property type="match status" value="1"/>
</dbReference>
<gene>
    <name evidence="1" type="ORF">AAA799P11_00950</name>
</gene>
<keyword evidence="2" id="KW-1185">Reference proteome</keyword>
<dbReference type="AlphaFoldDB" id="A0A087RZC5"/>
<name>A0A087RZC5_9ARCH</name>
<keyword evidence="1" id="KW-0808">Transferase</keyword>
<dbReference type="EMBL" id="JOSZ01000013">
    <property type="protein sequence ID" value="KFM18829.1"/>
    <property type="molecule type" value="Genomic_DNA"/>
</dbReference>
<evidence type="ECO:0000313" key="1">
    <source>
        <dbReference type="EMBL" id="KFM18829.1"/>
    </source>
</evidence>
<organism evidence="1 2">
    <name type="scientific">Marine Group I thaumarchaeote SCGC AAA799-P11</name>
    <dbReference type="NCBI Taxonomy" id="1502295"/>
    <lineage>
        <taxon>Archaea</taxon>
        <taxon>Nitrososphaerota</taxon>
        <taxon>Marine Group I</taxon>
    </lineage>
</organism>
<dbReference type="EC" id="2.3.3.14" evidence="1"/>
<evidence type="ECO:0000313" key="2">
    <source>
        <dbReference type="Proteomes" id="UP000029387"/>
    </source>
</evidence>
<sequence length="85" mass="9382">MISYMLLNCNPGTESEVISEISSISGVAEMNGILGKYDVFVKISAYTPDEIELIVSQIRRVRAENCYTFPVVYGQGGTVDNEIQN</sequence>
<comment type="caution">
    <text evidence="1">The sequence shown here is derived from an EMBL/GenBank/DDBJ whole genome shotgun (WGS) entry which is preliminary data.</text>
</comment>
<dbReference type="Proteomes" id="UP000029387">
    <property type="component" value="Unassembled WGS sequence"/>
</dbReference>
<dbReference type="InterPro" id="IPR011008">
    <property type="entry name" value="Dimeric_a/b-barrel"/>
</dbReference>
<keyword evidence="1" id="KW-0012">Acyltransferase</keyword>
<dbReference type="SUPFAM" id="SSF54909">
    <property type="entry name" value="Dimeric alpha+beta barrel"/>
    <property type="match status" value="1"/>
</dbReference>
<dbReference type="GO" id="GO:0004410">
    <property type="term" value="F:homocitrate synthase activity"/>
    <property type="evidence" value="ECO:0007669"/>
    <property type="project" value="UniProtKB-EC"/>
</dbReference>
<proteinExistence type="predicted"/>
<reference evidence="1 2" key="1">
    <citation type="submission" date="2014-06" db="EMBL/GenBank/DDBJ databases">
        <authorList>
            <person name="Ngugi D.K."/>
            <person name="Blom J."/>
            <person name="Alam I."/>
            <person name="Rashid M."/>
            <person name="Baalawi W."/>
            <person name="Zhang G."/>
            <person name="Hikmawan T."/>
            <person name="Guan Y."/>
            <person name="Antunes A."/>
            <person name="Siam R."/>
            <person name="El-Dorry H."/>
            <person name="Bajic V."/>
            <person name="Stingl U."/>
        </authorList>
    </citation>
    <scope>NUCLEOTIDE SEQUENCE [LARGE SCALE GENOMIC DNA]</scope>
    <source>
        <strain evidence="1">SCGC AAA799-P11</strain>
    </source>
</reference>
<protein>
    <submittedName>
        <fullName evidence="1">Putative homocitrate synthase</fullName>
        <ecNumber evidence="1">2.3.3.14</ecNumber>
    </submittedName>
</protein>